<gene>
    <name evidence="2" type="ORF">F9817_06670</name>
</gene>
<feature type="transmembrane region" description="Helical" evidence="1">
    <location>
        <begin position="350"/>
        <end position="373"/>
    </location>
</feature>
<evidence type="ECO:0000313" key="2">
    <source>
        <dbReference type="EMBL" id="MZI92877.1"/>
    </source>
</evidence>
<name>A0A7X4LJQ3_9VIBR</name>
<keyword evidence="1" id="KW-1133">Transmembrane helix</keyword>
<dbReference type="GO" id="GO:0005737">
    <property type="term" value="C:cytoplasm"/>
    <property type="evidence" value="ECO:0007669"/>
    <property type="project" value="TreeGrafter"/>
</dbReference>
<keyword evidence="1" id="KW-0812">Transmembrane</keyword>
<reference evidence="2 3" key="1">
    <citation type="submission" date="2019-10" db="EMBL/GenBank/DDBJ databases">
        <title>Vibrio sp. nov. isolated from a shrimp pond.</title>
        <authorList>
            <person name="Gomez-Gil B."/>
            <person name="Enciso-Ibarra J."/>
            <person name="Enciso-Ibarra K."/>
            <person name="Bolan-Mejia C."/>
        </authorList>
    </citation>
    <scope>NUCLEOTIDE SEQUENCE [LARGE SCALE GENOMIC DNA]</scope>
    <source>
        <strain evidence="2 3">CAIM 722</strain>
    </source>
</reference>
<feature type="transmembrane region" description="Helical" evidence="1">
    <location>
        <begin position="139"/>
        <end position="164"/>
    </location>
</feature>
<dbReference type="Proteomes" id="UP000462621">
    <property type="component" value="Unassembled WGS sequence"/>
</dbReference>
<dbReference type="AlphaFoldDB" id="A0A7X4LJQ3"/>
<evidence type="ECO:0000256" key="1">
    <source>
        <dbReference type="SAM" id="Phobius"/>
    </source>
</evidence>
<dbReference type="PANTHER" id="PTHR13325:SF3">
    <property type="entry name" value="MEMBRANE-BOUND TRANSCRIPTION FACTOR SITE-2 PROTEASE"/>
    <property type="match status" value="1"/>
</dbReference>
<keyword evidence="3" id="KW-1185">Reference proteome</keyword>
<comment type="caution">
    <text evidence="2">The sequence shown here is derived from an EMBL/GenBank/DDBJ whole genome shotgun (WGS) entry which is preliminary data.</text>
</comment>
<dbReference type="GO" id="GO:0031293">
    <property type="term" value="P:membrane protein intracellular domain proteolysis"/>
    <property type="evidence" value="ECO:0007669"/>
    <property type="project" value="TreeGrafter"/>
</dbReference>
<feature type="transmembrane region" description="Helical" evidence="1">
    <location>
        <begin position="419"/>
        <end position="435"/>
    </location>
</feature>
<sequence>MMPQPSLQTLPVLRQELRLHPAPAASNGSPQWTLEDPIRNQFFQLGWLEAEMIAHWVESPTALLDKIRAGTTLKPNSEQLAQFVRFLQMNQLVQAPAEQIHKQYQQSKQAVTWYRWLFQRHLSFRIPLCRPDRWLTSSLAFVLPFMTRTFMAISCLAGGLGLWLASHQWQQFTNGFSYLFSTSGIVISVMTVVCVKVLHELGHAFCCKKYGGRVATMGINFIVCWPVLYTDVTTAWRIPHKKQRILISSAGLITEAIIAAWALLLWNFCSPGLAQSVLLTLATTSFLLSLSVNLSPLMRFDGYFIFSDWLDMPNLQQRANKIAQWKIRQWLWGWQDNSPEPLSAKRQKIVLCYAFAMWIYRITMYFGIALAVYHLAFKALGILLFIIDIALFLLLPCYREIQIWVKNKSKMKLNIQTKLTLCFTGLLLAMLLIPWQQTVKAPAVWLAKQQTLFVARNAQLLNQRVQEGQRVNKGEILFELSSPELDQTIEQLTYRKQSLIKQIRSYPFDTKASSELGIVRDELHAVSQQLDQQVLLKQQLTVRAPLSGKLVDITPHLATNDWLMTGQPLATLISTGHSRVEAYIDEQQLARVKLGSKGKFIAENLNQAPLSVELNTLAQGRIADLQAHPELSSPYQGSIAATINRQTQVPEPKQALYLATLESAQQQAPQFQMRGQVIIDGDGESVIARVWQALVKVVIRESVM</sequence>
<accession>A0A7X4LJQ3</accession>
<feature type="transmembrane region" description="Helical" evidence="1">
    <location>
        <begin position="379"/>
        <end position="398"/>
    </location>
</feature>
<dbReference type="PANTHER" id="PTHR13325">
    <property type="entry name" value="PROTEASE M50 MEMBRANE-BOUND TRANSCRIPTION FACTOR SITE 2 PROTEASE"/>
    <property type="match status" value="1"/>
</dbReference>
<keyword evidence="1" id="KW-0472">Membrane</keyword>
<feature type="transmembrane region" description="Helical" evidence="1">
    <location>
        <begin position="272"/>
        <end position="290"/>
    </location>
</feature>
<evidence type="ECO:0000313" key="3">
    <source>
        <dbReference type="Proteomes" id="UP000462621"/>
    </source>
</evidence>
<organism evidence="2 3">
    <name type="scientific">Vibrio eleionomae</name>
    <dbReference type="NCBI Taxonomy" id="2653505"/>
    <lineage>
        <taxon>Bacteria</taxon>
        <taxon>Pseudomonadati</taxon>
        <taxon>Pseudomonadota</taxon>
        <taxon>Gammaproteobacteria</taxon>
        <taxon>Vibrionales</taxon>
        <taxon>Vibrionaceae</taxon>
        <taxon>Vibrio</taxon>
    </lineage>
</organism>
<protein>
    <submittedName>
        <fullName evidence="2">HlyD family efflux transporter periplasmic adaptor subunit</fullName>
    </submittedName>
</protein>
<dbReference type="CDD" id="cd05709">
    <property type="entry name" value="S2P-M50"/>
    <property type="match status" value="1"/>
</dbReference>
<dbReference type="RefSeq" id="WP_161154176.1">
    <property type="nucleotide sequence ID" value="NZ_WEKT01000008.1"/>
</dbReference>
<feature type="transmembrane region" description="Helical" evidence="1">
    <location>
        <begin position="245"/>
        <end position="266"/>
    </location>
</feature>
<dbReference type="GO" id="GO:0004222">
    <property type="term" value="F:metalloendopeptidase activity"/>
    <property type="evidence" value="ECO:0007669"/>
    <property type="project" value="InterPro"/>
</dbReference>
<dbReference type="InterPro" id="IPR001193">
    <property type="entry name" value="MBTPS2"/>
</dbReference>
<dbReference type="EMBL" id="WEKT01000008">
    <property type="protein sequence ID" value="MZI92877.1"/>
    <property type="molecule type" value="Genomic_DNA"/>
</dbReference>
<proteinExistence type="predicted"/>
<feature type="transmembrane region" description="Helical" evidence="1">
    <location>
        <begin position="176"/>
        <end position="198"/>
    </location>
</feature>
<dbReference type="GO" id="GO:0016020">
    <property type="term" value="C:membrane"/>
    <property type="evidence" value="ECO:0007669"/>
    <property type="project" value="InterPro"/>
</dbReference>